<sequence>MNWSWLVTLVCPLMMIFMMFGMRGGGHGHGMHSRRQPKVEELQQELNELKAQNEKMRADLNSIIS</sequence>
<name>A0ABX3EHH5_9BACL</name>
<evidence type="ECO:0008006" key="4">
    <source>
        <dbReference type="Google" id="ProtNLM"/>
    </source>
</evidence>
<evidence type="ECO:0000313" key="2">
    <source>
        <dbReference type="EMBL" id="OKP82728.1"/>
    </source>
</evidence>
<proteinExistence type="predicted"/>
<keyword evidence="1" id="KW-0812">Transmembrane</keyword>
<dbReference type="Gene3D" id="6.10.250.2730">
    <property type="match status" value="1"/>
</dbReference>
<dbReference type="InterPro" id="IPR021682">
    <property type="entry name" value="DUF2933"/>
</dbReference>
<comment type="caution">
    <text evidence="2">The sequence shown here is derived from an EMBL/GenBank/DDBJ whole genome shotgun (WGS) entry which is preliminary data.</text>
</comment>
<protein>
    <recommendedName>
        <fullName evidence="4">DUF2933 domain-containing protein</fullName>
    </recommendedName>
</protein>
<dbReference type="Proteomes" id="UP000186058">
    <property type="component" value="Unassembled WGS sequence"/>
</dbReference>
<dbReference type="RefSeq" id="WP_074108735.1">
    <property type="nucleotide sequence ID" value="NZ_LVWI01000068.1"/>
</dbReference>
<organism evidence="2 3">
    <name type="scientific">Paenibacillus helianthi</name>
    <dbReference type="NCBI Taxonomy" id="1349432"/>
    <lineage>
        <taxon>Bacteria</taxon>
        <taxon>Bacillati</taxon>
        <taxon>Bacillota</taxon>
        <taxon>Bacilli</taxon>
        <taxon>Bacillales</taxon>
        <taxon>Paenibacillaceae</taxon>
        <taxon>Paenibacillus</taxon>
    </lineage>
</organism>
<reference evidence="2 3" key="1">
    <citation type="submission" date="2016-03" db="EMBL/GenBank/DDBJ databases">
        <authorList>
            <person name="Sant'Anna F.H."/>
            <person name="Ambrosini A."/>
            <person name="Souza R."/>
            <person name="Bach E."/>
            <person name="Fernandes G."/>
            <person name="Balsanelli E."/>
            <person name="Baura V.A."/>
            <person name="Souza E.M."/>
            <person name="Passaglia L."/>
        </authorList>
    </citation>
    <scope>NUCLEOTIDE SEQUENCE [LARGE SCALE GENOMIC DNA]</scope>
    <source>
        <strain evidence="2 3">P26E</strain>
    </source>
</reference>
<evidence type="ECO:0000313" key="3">
    <source>
        <dbReference type="Proteomes" id="UP000186058"/>
    </source>
</evidence>
<keyword evidence="1" id="KW-1133">Transmembrane helix</keyword>
<keyword evidence="1" id="KW-0472">Membrane</keyword>
<dbReference type="Pfam" id="PF11666">
    <property type="entry name" value="DUF2933"/>
    <property type="match status" value="1"/>
</dbReference>
<evidence type="ECO:0000256" key="1">
    <source>
        <dbReference type="SAM" id="Phobius"/>
    </source>
</evidence>
<feature type="transmembrane region" description="Helical" evidence="1">
    <location>
        <begin position="6"/>
        <end position="25"/>
    </location>
</feature>
<gene>
    <name evidence="2" type="ORF">A3844_23855</name>
</gene>
<dbReference type="EMBL" id="LVWI01000068">
    <property type="protein sequence ID" value="OKP82728.1"/>
    <property type="molecule type" value="Genomic_DNA"/>
</dbReference>
<keyword evidence="3" id="KW-1185">Reference proteome</keyword>
<accession>A0ABX3EHH5</accession>